<dbReference type="PANTHER" id="PTHR23419:SF8">
    <property type="entry name" value="FI09726P"/>
    <property type="match status" value="1"/>
</dbReference>
<gene>
    <name evidence="2" type="ORF">SAMN02745857_01909</name>
</gene>
<dbReference type="InterPro" id="IPR011322">
    <property type="entry name" value="N-reg_PII-like_a/b"/>
</dbReference>
<dbReference type="Gene3D" id="3.30.70.120">
    <property type="match status" value="1"/>
</dbReference>
<evidence type="ECO:0000313" key="2">
    <source>
        <dbReference type="EMBL" id="SMC24459.1"/>
    </source>
</evidence>
<dbReference type="InterPro" id="IPR015867">
    <property type="entry name" value="N-reg_PII/ATP_PRibTrfase_C"/>
</dbReference>
<accession>A0A1W1XKF1</accession>
<dbReference type="InterPro" id="IPR004323">
    <property type="entry name" value="Ion_tolerance_CutA"/>
</dbReference>
<dbReference type="GO" id="GO:0005507">
    <property type="term" value="F:copper ion binding"/>
    <property type="evidence" value="ECO:0007669"/>
    <property type="project" value="TreeGrafter"/>
</dbReference>
<dbReference type="GO" id="GO:0010038">
    <property type="term" value="P:response to metal ion"/>
    <property type="evidence" value="ECO:0007669"/>
    <property type="project" value="InterPro"/>
</dbReference>
<reference evidence="2 3" key="1">
    <citation type="submission" date="2017-04" db="EMBL/GenBank/DDBJ databases">
        <authorList>
            <person name="Afonso C.L."/>
            <person name="Miller P.J."/>
            <person name="Scott M.A."/>
            <person name="Spackman E."/>
            <person name="Goraichik I."/>
            <person name="Dimitrov K.M."/>
            <person name="Suarez D.L."/>
            <person name="Swayne D.E."/>
        </authorList>
    </citation>
    <scope>NUCLEOTIDE SEQUENCE [LARGE SCALE GENOMIC DNA]</scope>
    <source>
        <strain evidence="2 3">DSM 23236</strain>
    </source>
</reference>
<proteinExistence type="inferred from homology"/>
<evidence type="ECO:0000313" key="3">
    <source>
        <dbReference type="Proteomes" id="UP000192761"/>
    </source>
</evidence>
<keyword evidence="3" id="KW-1185">Reference proteome</keyword>
<dbReference type="EMBL" id="FWXD01000009">
    <property type="protein sequence ID" value="SMC24459.1"/>
    <property type="molecule type" value="Genomic_DNA"/>
</dbReference>
<dbReference type="PANTHER" id="PTHR23419">
    <property type="entry name" value="DIVALENT CATION TOLERANCE CUTA-RELATED"/>
    <property type="match status" value="1"/>
</dbReference>
<dbReference type="Proteomes" id="UP000192761">
    <property type="component" value="Unassembled WGS sequence"/>
</dbReference>
<name>A0A1W1XKF1_9NEIS</name>
<dbReference type="SUPFAM" id="SSF54913">
    <property type="entry name" value="GlnB-like"/>
    <property type="match status" value="1"/>
</dbReference>
<protein>
    <submittedName>
        <fullName evidence="2">Divalent cation tolerance protein</fullName>
    </submittedName>
</protein>
<dbReference type="STRING" id="1121001.SAMN02745857_01909"/>
<dbReference type="Pfam" id="PF03091">
    <property type="entry name" value="CutA1"/>
    <property type="match status" value="1"/>
</dbReference>
<organism evidence="2 3">
    <name type="scientific">Andreprevotia lacus DSM 23236</name>
    <dbReference type="NCBI Taxonomy" id="1121001"/>
    <lineage>
        <taxon>Bacteria</taxon>
        <taxon>Pseudomonadati</taxon>
        <taxon>Pseudomonadota</taxon>
        <taxon>Betaproteobacteria</taxon>
        <taxon>Neisseriales</taxon>
        <taxon>Chitinibacteraceae</taxon>
        <taxon>Andreprevotia</taxon>
    </lineage>
</organism>
<comment type="similarity">
    <text evidence="1">Belongs to the CutA family.</text>
</comment>
<evidence type="ECO:0000256" key="1">
    <source>
        <dbReference type="ARBA" id="ARBA00010169"/>
    </source>
</evidence>
<sequence length="101" mass="10909">MVICNCPDAACAERLATGLLAARLAACVSRPAAVTSTYHWNGAIETAQEFPLHIKTSLSAWPRLQAWLAGQHPYDVPEIIALPIVAGLPDYLAWINQEVNA</sequence>
<dbReference type="AlphaFoldDB" id="A0A1W1XKF1"/>